<dbReference type="AlphaFoldDB" id="A0AA47MBI7"/>
<evidence type="ECO:0000313" key="2">
    <source>
        <dbReference type="EMBL" id="KAK0137220.1"/>
    </source>
</evidence>
<feature type="compositionally biased region" description="Basic and acidic residues" evidence="1">
    <location>
        <begin position="96"/>
        <end position="114"/>
    </location>
</feature>
<gene>
    <name evidence="2" type="ORF">N1851_026586</name>
</gene>
<name>A0AA47MBI7_MERPO</name>
<evidence type="ECO:0000313" key="3">
    <source>
        <dbReference type="Proteomes" id="UP001174136"/>
    </source>
</evidence>
<organism evidence="2 3">
    <name type="scientific">Merluccius polli</name>
    <name type="common">Benguela hake</name>
    <name type="synonym">Merluccius cadenati</name>
    <dbReference type="NCBI Taxonomy" id="89951"/>
    <lineage>
        <taxon>Eukaryota</taxon>
        <taxon>Metazoa</taxon>
        <taxon>Chordata</taxon>
        <taxon>Craniata</taxon>
        <taxon>Vertebrata</taxon>
        <taxon>Euteleostomi</taxon>
        <taxon>Actinopterygii</taxon>
        <taxon>Neopterygii</taxon>
        <taxon>Teleostei</taxon>
        <taxon>Neoteleostei</taxon>
        <taxon>Acanthomorphata</taxon>
        <taxon>Zeiogadaria</taxon>
        <taxon>Gadariae</taxon>
        <taxon>Gadiformes</taxon>
        <taxon>Gadoidei</taxon>
        <taxon>Merlucciidae</taxon>
        <taxon>Merluccius</taxon>
    </lineage>
</organism>
<reference evidence="2" key="1">
    <citation type="journal article" date="2023" name="Front. Mar. Sci.">
        <title>A new Merluccius polli reference genome to investigate the effects of global change in West African waters.</title>
        <authorList>
            <person name="Mateo J.L."/>
            <person name="Blanco-Fernandez C."/>
            <person name="Garcia-Vazquez E."/>
            <person name="Machado-Schiaffino G."/>
        </authorList>
    </citation>
    <scope>NUCLEOTIDE SEQUENCE</scope>
    <source>
        <strain evidence="2">C29</strain>
        <tissue evidence="2">Fin</tissue>
    </source>
</reference>
<feature type="compositionally biased region" description="Low complexity" evidence="1">
    <location>
        <begin position="278"/>
        <end position="287"/>
    </location>
</feature>
<keyword evidence="3" id="KW-1185">Reference proteome</keyword>
<sequence length="389" mass="40925">MPTAPPVLPDQVPSDPEEPFFILSLTEIPTFPPEEGSEPRPYLPATDSALQTQSDPATPAGSSSGRSASLCLHRGPTSTQECTDDAGSLCTQTAHGIEKPEDQPDPAPVHRAELLEAVGGSLVVEPPSKKRRASSVTRQKNHAPSPPAAELSEAVAHTVEDEDPPSKKRRGPGPGQKAKSEVQPKCTGKRQTRGTSAVKELTAEAEKGSIDSLLLLQAEQGTHTQEKADTAASSQPIDTQSSDDVTRPPETPLKRPGRKPKGFLSFLSDKPTPGPSGSPGSKVKASPLAPRVKMPSGAARRPGPTKHAARQTPLKEVSVAAERRPAGITSVAPASLAAGSAEPRPSSSGCTVKMADDHSNDKLDVSLEEEEPTNISQYFLSDIFTEVDE</sequence>
<dbReference type="EMBL" id="JAOPHQ010004928">
    <property type="protein sequence ID" value="KAK0137220.1"/>
    <property type="molecule type" value="Genomic_DNA"/>
</dbReference>
<feature type="compositionally biased region" description="Polar residues" evidence="1">
    <location>
        <begin position="48"/>
        <end position="67"/>
    </location>
</feature>
<dbReference type="Proteomes" id="UP001174136">
    <property type="component" value="Unassembled WGS sequence"/>
</dbReference>
<evidence type="ECO:0000256" key="1">
    <source>
        <dbReference type="SAM" id="MobiDB-lite"/>
    </source>
</evidence>
<feature type="compositionally biased region" description="Polar residues" evidence="1">
    <location>
        <begin position="231"/>
        <end position="243"/>
    </location>
</feature>
<feature type="compositionally biased region" description="Basic and acidic residues" evidence="1">
    <location>
        <begin position="354"/>
        <end position="365"/>
    </location>
</feature>
<comment type="caution">
    <text evidence="2">The sequence shown here is derived from an EMBL/GenBank/DDBJ whole genome shotgun (WGS) entry which is preliminary data.</text>
</comment>
<accession>A0AA47MBI7</accession>
<feature type="region of interest" description="Disordered" evidence="1">
    <location>
        <begin position="24"/>
        <end position="371"/>
    </location>
</feature>
<protein>
    <submittedName>
        <fullName evidence="2">Uncharacterized protein</fullName>
    </submittedName>
</protein>
<proteinExistence type="predicted"/>